<proteinExistence type="predicted"/>
<sequence length="45" mass="4867">MALSAFVSAADFTLQSRQFEALLNEDGSLSTRANKCCAEVEMDVP</sequence>
<name>A0A6G0Q5C1_9STRA</name>
<dbReference type="EMBL" id="QXFY01005822">
    <property type="protein sequence ID" value="KAE9270755.1"/>
    <property type="molecule type" value="Genomic_DNA"/>
</dbReference>
<organism evidence="1 2">
    <name type="scientific">Phytophthora fragariae</name>
    <dbReference type="NCBI Taxonomy" id="53985"/>
    <lineage>
        <taxon>Eukaryota</taxon>
        <taxon>Sar</taxon>
        <taxon>Stramenopiles</taxon>
        <taxon>Oomycota</taxon>
        <taxon>Peronosporomycetes</taxon>
        <taxon>Peronosporales</taxon>
        <taxon>Peronosporaceae</taxon>
        <taxon>Phytophthora</taxon>
    </lineage>
</organism>
<protein>
    <submittedName>
        <fullName evidence="1">Uncharacterized protein</fullName>
    </submittedName>
</protein>
<reference evidence="1 2" key="1">
    <citation type="submission" date="2018-09" db="EMBL/GenBank/DDBJ databases">
        <title>Genomic investigation of the strawberry pathogen Phytophthora fragariae indicates pathogenicity is determined by transcriptional variation in three key races.</title>
        <authorList>
            <person name="Adams T.M."/>
            <person name="Armitage A.D."/>
            <person name="Sobczyk M.K."/>
            <person name="Bates H.J."/>
            <person name="Dunwell J.M."/>
            <person name="Nellist C.F."/>
            <person name="Harrison R.J."/>
        </authorList>
    </citation>
    <scope>NUCLEOTIDE SEQUENCE [LARGE SCALE GENOMIC DNA]</scope>
    <source>
        <strain evidence="1 2">NOV-77</strain>
    </source>
</reference>
<dbReference type="AlphaFoldDB" id="A0A6G0Q5C1"/>
<gene>
    <name evidence="1" type="ORF">PF008_g30528</name>
</gene>
<comment type="caution">
    <text evidence="1">The sequence shown here is derived from an EMBL/GenBank/DDBJ whole genome shotgun (WGS) entry which is preliminary data.</text>
</comment>
<evidence type="ECO:0000313" key="2">
    <source>
        <dbReference type="Proteomes" id="UP000486351"/>
    </source>
</evidence>
<evidence type="ECO:0000313" key="1">
    <source>
        <dbReference type="EMBL" id="KAE9270755.1"/>
    </source>
</evidence>
<dbReference type="Proteomes" id="UP000486351">
    <property type="component" value="Unassembled WGS sequence"/>
</dbReference>
<accession>A0A6G0Q5C1</accession>